<name>A0A5J4T8D1_9EUKA</name>
<organism evidence="1 2">
    <name type="scientific">Streblomastix strix</name>
    <dbReference type="NCBI Taxonomy" id="222440"/>
    <lineage>
        <taxon>Eukaryota</taxon>
        <taxon>Metamonada</taxon>
        <taxon>Preaxostyla</taxon>
        <taxon>Oxymonadida</taxon>
        <taxon>Streblomastigidae</taxon>
        <taxon>Streblomastix</taxon>
    </lineage>
</organism>
<reference evidence="1 2" key="1">
    <citation type="submission" date="2019-03" db="EMBL/GenBank/DDBJ databases">
        <title>Single cell metagenomics reveals metabolic interactions within the superorganism composed of flagellate Streblomastix strix and complex community of Bacteroidetes bacteria on its surface.</title>
        <authorList>
            <person name="Treitli S.C."/>
            <person name="Kolisko M."/>
            <person name="Husnik F."/>
            <person name="Keeling P."/>
            <person name="Hampl V."/>
        </authorList>
    </citation>
    <scope>NUCLEOTIDE SEQUENCE [LARGE SCALE GENOMIC DNA]</scope>
    <source>
        <strain evidence="1">ST1C</strain>
    </source>
</reference>
<feature type="non-terminal residue" evidence="1">
    <location>
        <position position="147"/>
    </location>
</feature>
<accession>A0A5J4T8D1</accession>
<dbReference type="AlphaFoldDB" id="A0A5J4T8D1"/>
<proteinExistence type="predicted"/>
<evidence type="ECO:0000313" key="1">
    <source>
        <dbReference type="EMBL" id="KAA6354634.1"/>
    </source>
</evidence>
<gene>
    <name evidence="1" type="ORF">EZS28_049839</name>
</gene>
<protein>
    <submittedName>
        <fullName evidence="1">Uncharacterized protein</fullName>
    </submittedName>
</protein>
<sequence length="147" mass="16791">MMQASCQNAHALFTHLRDGAGLKTTPSQQLEDDMDANESDSNVFMSDREITVTDADAGPALKTPPMKKIQYFIMRFMELLTRRNAFAIEFWANPIAQAQIWDYKARTLHAPEVTRHAEVTPHQILNYAANSRVDGYIENLQFQIMML</sequence>
<dbReference type="Proteomes" id="UP000324800">
    <property type="component" value="Unassembled WGS sequence"/>
</dbReference>
<dbReference type="EMBL" id="SNRW01035973">
    <property type="protein sequence ID" value="KAA6354634.1"/>
    <property type="molecule type" value="Genomic_DNA"/>
</dbReference>
<comment type="caution">
    <text evidence="1">The sequence shown here is derived from an EMBL/GenBank/DDBJ whole genome shotgun (WGS) entry which is preliminary data.</text>
</comment>
<evidence type="ECO:0000313" key="2">
    <source>
        <dbReference type="Proteomes" id="UP000324800"/>
    </source>
</evidence>